<organism evidence="1 2">
    <name type="scientific">Monilinia fructigena</name>
    <dbReference type="NCBI Taxonomy" id="38457"/>
    <lineage>
        <taxon>Eukaryota</taxon>
        <taxon>Fungi</taxon>
        <taxon>Dikarya</taxon>
        <taxon>Ascomycota</taxon>
        <taxon>Pezizomycotina</taxon>
        <taxon>Leotiomycetes</taxon>
        <taxon>Helotiales</taxon>
        <taxon>Sclerotiniaceae</taxon>
        <taxon>Monilinia</taxon>
    </lineage>
</organism>
<proteinExistence type="predicted"/>
<sequence>MVAPQDWTRPDANFMPINKDPNDYDWGSDFDLAVQDVLSPEFNDLWNDDAATNTEVYSKVFHAVPADNVRNWDDYHEFYEQYFVSPSPKDTKEEDKEPARYLYGHVVKRRVSKG</sequence>
<evidence type="ECO:0000313" key="1">
    <source>
        <dbReference type="EMBL" id="RAL62770.1"/>
    </source>
</evidence>
<accession>A0A395IR47</accession>
<dbReference type="EMBL" id="QKRW01000022">
    <property type="protein sequence ID" value="RAL62770.1"/>
    <property type="molecule type" value="Genomic_DNA"/>
</dbReference>
<dbReference type="OrthoDB" id="14911at2759"/>
<comment type="caution">
    <text evidence="1">The sequence shown here is derived from an EMBL/GenBank/DDBJ whole genome shotgun (WGS) entry which is preliminary data.</text>
</comment>
<name>A0A395IR47_9HELO</name>
<protein>
    <submittedName>
        <fullName evidence="1">Uncharacterized protein</fullName>
    </submittedName>
</protein>
<keyword evidence="2" id="KW-1185">Reference proteome</keyword>
<gene>
    <name evidence="1" type="ORF">DID88_004612</name>
</gene>
<evidence type="ECO:0000313" key="2">
    <source>
        <dbReference type="Proteomes" id="UP000249056"/>
    </source>
</evidence>
<dbReference type="Proteomes" id="UP000249056">
    <property type="component" value="Unassembled WGS sequence"/>
</dbReference>
<reference evidence="1 2" key="1">
    <citation type="submission" date="2018-06" db="EMBL/GenBank/DDBJ databases">
        <title>Genome Sequence of the Brown Rot Fungal Pathogen Monilinia fructigena.</title>
        <authorList>
            <person name="Landi L."/>
            <person name="De Miccolis Angelini R.M."/>
            <person name="Pollastro S."/>
            <person name="Abate D."/>
            <person name="Faretra F."/>
            <person name="Romanazzi G."/>
        </authorList>
    </citation>
    <scope>NUCLEOTIDE SEQUENCE [LARGE SCALE GENOMIC DNA]</scope>
    <source>
        <strain evidence="1 2">Mfrg269</strain>
    </source>
</reference>
<dbReference type="AlphaFoldDB" id="A0A395IR47"/>